<name>A0A1S1P0Y9_METEX</name>
<comment type="caution">
    <text evidence="2">The sequence shown here is derived from an EMBL/GenBank/DDBJ whole genome shotgun (WGS) entry which is preliminary data.</text>
</comment>
<dbReference type="Proteomes" id="UP000180215">
    <property type="component" value="Unassembled WGS sequence"/>
</dbReference>
<feature type="region of interest" description="Disordered" evidence="1">
    <location>
        <begin position="21"/>
        <end position="47"/>
    </location>
</feature>
<feature type="compositionally biased region" description="Basic and acidic residues" evidence="1">
    <location>
        <begin position="35"/>
        <end position="47"/>
    </location>
</feature>
<proteinExistence type="predicted"/>
<evidence type="ECO:0000313" key="2">
    <source>
        <dbReference type="EMBL" id="OHV16623.1"/>
    </source>
</evidence>
<organism evidence="2 3">
    <name type="scientific">Methylorubrum extorquens</name>
    <name type="common">Methylobacterium dichloromethanicum</name>
    <name type="synonym">Methylobacterium extorquens</name>
    <dbReference type="NCBI Taxonomy" id="408"/>
    <lineage>
        <taxon>Bacteria</taxon>
        <taxon>Pseudomonadati</taxon>
        <taxon>Pseudomonadota</taxon>
        <taxon>Alphaproteobacteria</taxon>
        <taxon>Hyphomicrobiales</taxon>
        <taxon>Methylobacteriaceae</taxon>
        <taxon>Methylorubrum</taxon>
    </lineage>
</organism>
<protein>
    <submittedName>
        <fullName evidence="2">Uncharacterized protein</fullName>
    </submittedName>
</protein>
<accession>A0A1S1P0Y9</accession>
<sequence>MFFSMPDAPVDADDLVFDDDDTFASPPDTHPLTKAAEDARSAARRTREWRARQKDRVLLDAVLVDAMVSAQLHVRDAARRSSIPIDAPPPVTMSAVIKLADRELRRLGWPKAKRQAHLSARLMPLRTPMDPL</sequence>
<evidence type="ECO:0000256" key="1">
    <source>
        <dbReference type="SAM" id="MobiDB-lite"/>
    </source>
</evidence>
<reference evidence="2 3" key="1">
    <citation type="submission" date="2016-10" db="EMBL/GenBank/DDBJ databases">
        <title>Draft genome sequence of Methylobacterium extorquens CP3, a seed endophyte of Crotalaria pumila with plant growth-promoting and metal tolerance properties.</title>
        <authorList>
            <person name="Sanchez-Lopez A.S."/>
            <person name="Van Hamme J.D."/>
            <person name="Thijs S."/>
            <person name="Mcammond B.M."/>
            <person name="Stevens V."/>
            <person name="Gonzalez-Chavez M.D.C."/>
            <person name="Vangronsveld J."/>
        </authorList>
    </citation>
    <scope>NUCLEOTIDE SEQUENCE [LARGE SCALE GENOMIC DNA]</scope>
    <source>
        <strain evidence="2 3">CP3</strain>
    </source>
</reference>
<evidence type="ECO:0000313" key="3">
    <source>
        <dbReference type="Proteomes" id="UP000180215"/>
    </source>
</evidence>
<dbReference type="AlphaFoldDB" id="A0A1S1P0Y9"/>
<gene>
    <name evidence="2" type="ORF">BK022_10895</name>
</gene>
<dbReference type="EMBL" id="MNAO01000106">
    <property type="protein sequence ID" value="OHV16623.1"/>
    <property type="molecule type" value="Genomic_DNA"/>
</dbReference>